<dbReference type="EMBL" id="AZFF01000002">
    <property type="protein sequence ID" value="KRL56910.1"/>
    <property type="molecule type" value="Genomic_DNA"/>
</dbReference>
<dbReference type="AlphaFoldDB" id="A0A0R1RLE6"/>
<dbReference type="SMART" id="SM00849">
    <property type="entry name" value="Lactamase_B"/>
    <property type="match status" value="1"/>
</dbReference>
<dbReference type="STRING" id="1114972.FD35_GL001205"/>
<accession>A0A0R1RLE6</accession>
<evidence type="ECO:0000313" key="3">
    <source>
        <dbReference type="Proteomes" id="UP000051999"/>
    </source>
</evidence>
<dbReference type="InterPro" id="IPR036866">
    <property type="entry name" value="RibonucZ/Hydroxyglut_hydro"/>
</dbReference>
<comment type="caution">
    <text evidence="2">The sequence shown here is derived from an EMBL/GenBank/DDBJ whole genome shotgun (WGS) entry which is preliminary data.</text>
</comment>
<feature type="domain" description="Metallo-beta-lactamase" evidence="1">
    <location>
        <begin position="45"/>
        <end position="250"/>
    </location>
</feature>
<dbReference type="InterPro" id="IPR001279">
    <property type="entry name" value="Metallo-B-lactamas"/>
</dbReference>
<dbReference type="eggNOG" id="COG1235">
    <property type="taxonomic scope" value="Bacteria"/>
</dbReference>
<dbReference type="CDD" id="cd07733">
    <property type="entry name" value="YycJ-like_MBL-fold"/>
    <property type="match status" value="1"/>
</dbReference>
<dbReference type="GO" id="GO:0016787">
    <property type="term" value="F:hydrolase activity"/>
    <property type="evidence" value="ECO:0007669"/>
    <property type="project" value="UniProtKB-KW"/>
</dbReference>
<proteinExistence type="predicted"/>
<dbReference type="Pfam" id="PF12706">
    <property type="entry name" value="Lactamase_B_2"/>
    <property type="match status" value="1"/>
</dbReference>
<dbReference type="SUPFAM" id="SSF56281">
    <property type="entry name" value="Metallo-hydrolase/oxidoreductase"/>
    <property type="match status" value="1"/>
</dbReference>
<dbReference type="PANTHER" id="PTHR47619">
    <property type="entry name" value="METALLO-HYDROLASE YYCJ-RELATED"/>
    <property type="match status" value="1"/>
</dbReference>
<keyword evidence="2" id="KW-0378">Hydrolase</keyword>
<dbReference type="OrthoDB" id="9781189at2"/>
<dbReference type="PANTHER" id="PTHR47619:SF1">
    <property type="entry name" value="EXODEOXYRIBONUCLEASE WALJ"/>
    <property type="match status" value="1"/>
</dbReference>
<protein>
    <submittedName>
        <fullName evidence="2">Hydrolase</fullName>
    </submittedName>
</protein>
<dbReference type="Proteomes" id="UP000051999">
    <property type="component" value="Unassembled WGS sequence"/>
</dbReference>
<keyword evidence="3" id="KW-1185">Reference proteome</keyword>
<sequence length="296" mass="32664">MSGSFYLDINNGDGSVIDLSNPHSLNAVSTDTDEMKISVLASGSTGNTTYIETPTHKVLVDAGLSGKKINELMHQIGRDLNDVDSLFVTHEHTDHSKSVGVLARKYGINVYANEKTWDAISGKVGKIPLDQKFDLEAGEIQSMGDLDVQSFPVSHDAVDPQFYELHSNGKSFVILTDTGYVSERMAGVIKNADAYLFECNHDMEMLRMGGYPWPLKQRILSDTGHLSNEDGANALMQVLGNRTKRIFLGHLSKENNMKTLAHLTVASMMEEHDFGVEHDFRILDTDPDSATNLMTL</sequence>
<organism evidence="2 3">
    <name type="scientific">Furfurilactobacillus rossiae DSM 15814</name>
    <dbReference type="NCBI Taxonomy" id="1114972"/>
    <lineage>
        <taxon>Bacteria</taxon>
        <taxon>Bacillati</taxon>
        <taxon>Bacillota</taxon>
        <taxon>Bacilli</taxon>
        <taxon>Lactobacillales</taxon>
        <taxon>Lactobacillaceae</taxon>
        <taxon>Furfurilactobacillus</taxon>
    </lineage>
</organism>
<evidence type="ECO:0000259" key="1">
    <source>
        <dbReference type="SMART" id="SM00849"/>
    </source>
</evidence>
<name>A0A0R1RLE6_9LACO</name>
<dbReference type="InterPro" id="IPR058121">
    <property type="entry name" value="WalJ/YycJ"/>
</dbReference>
<gene>
    <name evidence="2" type="ORF">FD35_GL001205</name>
</gene>
<dbReference type="Gene3D" id="3.60.15.10">
    <property type="entry name" value="Ribonuclease Z/Hydroxyacylglutathione hydrolase-like"/>
    <property type="match status" value="1"/>
</dbReference>
<evidence type="ECO:0000313" key="2">
    <source>
        <dbReference type="EMBL" id="KRL56910.1"/>
    </source>
</evidence>
<reference evidence="2 3" key="1">
    <citation type="journal article" date="2015" name="Genome Announc.">
        <title>Expanding the biotechnology potential of lactobacilli through comparative genomics of 213 strains and associated genera.</title>
        <authorList>
            <person name="Sun Z."/>
            <person name="Harris H.M."/>
            <person name="McCann A."/>
            <person name="Guo C."/>
            <person name="Argimon S."/>
            <person name="Zhang W."/>
            <person name="Yang X."/>
            <person name="Jeffery I.B."/>
            <person name="Cooney J.C."/>
            <person name="Kagawa T.F."/>
            <person name="Liu W."/>
            <person name="Song Y."/>
            <person name="Salvetti E."/>
            <person name="Wrobel A."/>
            <person name="Rasinkangas P."/>
            <person name="Parkhill J."/>
            <person name="Rea M.C."/>
            <person name="O'Sullivan O."/>
            <person name="Ritari J."/>
            <person name="Douillard F.P."/>
            <person name="Paul Ross R."/>
            <person name="Yang R."/>
            <person name="Briner A.E."/>
            <person name="Felis G.E."/>
            <person name="de Vos W.M."/>
            <person name="Barrangou R."/>
            <person name="Klaenhammer T.R."/>
            <person name="Caufield P.W."/>
            <person name="Cui Y."/>
            <person name="Zhang H."/>
            <person name="O'Toole P.W."/>
        </authorList>
    </citation>
    <scope>NUCLEOTIDE SEQUENCE [LARGE SCALE GENOMIC DNA]</scope>
    <source>
        <strain evidence="2 3">DSM 15814</strain>
    </source>
</reference>
<dbReference type="PATRIC" id="fig|1114972.6.peg.1221"/>
<dbReference type="InterPro" id="IPR052533">
    <property type="entry name" value="WalJ/YycJ-like"/>
</dbReference>